<keyword evidence="2" id="KW-0285">Flavoprotein</keyword>
<comment type="similarity">
    <text evidence="3">Belongs to the flavoredoxin family.</text>
</comment>
<dbReference type="InterPro" id="IPR012349">
    <property type="entry name" value="Split_barrel_FMN-bd"/>
</dbReference>
<evidence type="ECO:0000256" key="2">
    <source>
        <dbReference type="ARBA" id="ARBA00022630"/>
    </source>
</evidence>
<dbReference type="PANTHER" id="PTHR43567">
    <property type="entry name" value="FLAVOREDOXIN-RELATED-RELATED"/>
    <property type="match status" value="1"/>
</dbReference>
<dbReference type="InterPro" id="IPR052174">
    <property type="entry name" value="Flavoredoxin"/>
</dbReference>
<name>A0A2H0XZN5_UNCSA</name>
<evidence type="ECO:0000313" key="5">
    <source>
        <dbReference type="EMBL" id="PIS30597.1"/>
    </source>
</evidence>
<dbReference type="SUPFAM" id="SSF50475">
    <property type="entry name" value="FMN-binding split barrel"/>
    <property type="match status" value="1"/>
</dbReference>
<evidence type="ECO:0000256" key="1">
    <source>
        <dbReference type="ARBA" id="ARBA00001917"/>
    </source>
</evidence>
<dbReference type="GO" id="GO:0010181">
    <property type="term" value="F:FMN binding"/>
    <property type="evidence" value="ECO:0007669"/>
    <property type="project" value="InterPro"/>
</dbReference>
<comment type="caution">
    <text evidence="5">The sequence shown here is derived from an EMBL/GenBank/DDBJ whole genome shotgun (WGS) entry which is preliminary data.</text>
</comment>
<evidence type="ECO:0000256" key="3">
    <source>
        <dbReference type="ARBA" id="ARBA00038054"/>
    </source>
</evidence>
<accession>A0A2H0XZN5</accession>
<sequence>MSKIVWKPGTMLYPVPAVMVSCGENPENYNIITIAWTGTICSDPAMTYVSIRPERHSHSIIKRTGEFVINLTTKQLAFATDFCGVKSGRAINKFEAMKLTPIKAKHVKAPLIKESPINIECAVTEIKNLGSHDMFMARVLCVHASKEYMKKDGSFDLAATELISYAHRNYYALGKYLGHFGYSVRKNKAKKK</sequence>
<dbReference type="Pfam" id="PF01613">
    <property type="entry name" value="Flavin_Reduct"/>
    <property type="match status" value="1"/>
</dbReference>
<evidence type="ECO:0000259" key="4">
    <source>
        <dbReference type="SMART" id="SM00903"/>
    </source>
</evidence>
<dbReference type="EMBL" id="PEYM01000052">
    <property type="protein sequence ID" value="PIS30597.1"/>
    <property type="molecule type" value="Genomic_DNA"/>
</dbReference>
<dbReference type="PANTHER" id="PTHR43567:SF1">
    <property type="entry name" value="FLAVOREDOXIN"/>
    <property type="match status" value="1"/>
</dbReference>
<dbReference type="Proteomes" id="UP000231343">
    <property type="component" value="Unassembled WGS sequence"/>
</dbReference>
<dbReference type="PROSITE" id="PS51257">
    <property type="entry name" value="PROKAR_LIPOPROTEIN"/>
    <property type="match status" value="1"/>
</dbReference>
<dbReference type="Gene3D" id="2.30.110.10">
    <property type="entry name" value="Electron Transport, Fmn-binding Protein, Chain A"/>
    <property type="match status" value="1"/>
</dbReference>
<comment type="cofactor">
    <cofactor evidence="1">
        <name>FMN</name>
        <dbReference type="ChEBI" id="CHEBI:58210"/>
    </cofactor>
</comment>
<feature type="domain" description="Flavin reductase like" evidence="4">
    <location>
        <begin position="11"/>
        <end position="157"/>
    </location>
</feature>
<gene>
    <name evidence="5" type="ORF">COT42_02540</name>
</gene>
<organism evidence="5 6">
    <name type="scientific">Candidatus Saganbacteria bacterium CG08_land_8_20_14_0_20_45_16</name>
    <dbReference type="NCBI Taxonomy" id="2014293"/>
    <lineage>
        <taxon>Bacteria</taxon>
        <taxon>Bacillati</taxon>
        <taxon>Saganbacteria</taxon>
    </lineage>
</organism>
<dbReference type="SMART" id="SM00903">
    <property type="entry name" value="Flavin_Reduct"/>
    <property type="match status" value="1"/>
</dbReference>
<protein>
    <recommendedName>
        <fullName evidence="4">Flavin reductase like domain-containing protein</fullName>
    </recommendedName>
</protein>
<proteinExistence type="inferred from homology"/>
<evidence type="ECO:0000313" key="6">
    <source>
        <dbReference type="Proteomes" id="UP000231343"/>
    </source>
</evidence>
<reference evidence="5 6" key="1">
    <citation type="submission" date="2017-09" db="EMBL/GenBank/DDBJ databases">
        <title>Depth-based differentiation of microbial function through sediment-hosted aquifers and enrichment of novel symbionts in the deep terrestrial subsurface.</title>
        <authorList>
            <person name="Probst A.J."/>
            <person name="Ladd B."/>
            <person name="Jarett J.K."/>
            <person name="Geller-Mcgrath D.E."/>
            <person name="Sieber C.M."/>
            <person name="Emerson J.B."/>
            <person name="Anantharaman K."/>
            <person name="Thomas B.C."/>
            <person name="Malmstrom R."/>
            <person name="Stieglmeier M."/>
            <person name="Klingl A."/>
            <person name="Woyke T."/>
            <person name="Ryan C.M."/>
            <person name="Banfield J.F."/>
        </authorList>
    </citation>
    <scope>NUCLEOTIDE SEQUENCE [LARGE SCALE GENOMIC DNA]</scope>
    <source>
        <strain evidence="5">CG08_land_8_20_14_0_20_45_16</strain>
    </source>
</reference>
<dbReference type="GO" id="GO:0016646">
    <property type="term" value="F:oxidoreductase activity, acting on the CH-NH group of donors, NAD or NADP as acceptor"/>
    <property type="evidence" value="ECO:0007669"/>
    <property type="project" value="UniProtKB-ARBA"/>
</dbReference>
<dbReference type="AlphaFoldDB" id="A0A2H0XZN5"/>
<dbReference type="InterPro" id="IPR002563">
    <property type="entry name" value="Flavin_Rdtase-like_dom"/>
</dbReference>